<proteinExistence type="predicted"/>
<evidence type="ECO:0000313" key="1">
    <source>
        <dbReference type="EMBL" id="KAL0313062.1"/>
    </source>
</evidence>
<reference evidence="1" key="1">
    <citation type="submission" date="2020-06" db="EMBL/GenBank/DDBJ databases">
        <authorList>
            <person name="Li T."/>
            <person name="Hu X."/>
            <person name="Zhang T."/>
            <person name="Song X."/>
            <person name="Zhang H."/>
            <person name="Dai N."/>
            <person name="Sheng W."/>
            <person name="Hou X."/>
            <person name="Wei L."/>
        </authorList>
    </citation>
    <scope>NUCLEOTIDE SEQUENCE</scope>
    <source>
        <strain evidence="1">G02</strain>
        <tissue evidence="1">Leaf</tissue>
    </source>
</reference>
<name>A0AAW2L337_SESRA</name>
<reference evidence="1" key="2">
    <citation type="journal article" date="2024" name="Plant">
        <title>Genomic evolution and insights into agronomic trait innovations of Sesamum species.</title>
        <authorList>
            <person name="Miao H."/>
            <person name="Wang L."/>
            <person name="Qu L."/>
            <person name="Liu H."/>
            <person name="Sun Y."/>
            <person name="Le M."/>
            <person name="Wang Q."/>
            <person name="Wei S."/>
            <person name="Zheng Y."/>
            <person name="Lin W."/>
            <person name="Duan Y."/>
            <person name="Cao H."/>
            <person name="Xiong S."/>
            <person name="Wang X."/>
            <person name="Wei L."/>
            <person name="Li C."/>
            <person name="Ma Q."/>
            <person name="Ju M."/>
            <person name="Zhao R."/>
            <person name="Li G."/>
            <person name="Mu C."/>
            <person name="Tian Q."/>
            <person name="Mei H."/>
            <person name="Zhang T."/>
            <person name="Gao T."/>
            <person name="Zhang H."/>
        </authorList>
    </citation>
    <scope>NUCLEOTIDE SEQUENCE</scope>
    <source>
        <strain evidence="1">G02</strain>
    </source>
</reference>
<gene>
    <name evidence="1" type="ORF">Sradi_5705500</name>
</gene>
<sequence>MVAPGLEAVPRAERCCLSWCTKLVPRAGGARARGHGSRPQVQRLERPMHFGKRHTNSRIFNFEPRLKG</sequence>
<protein>
    <submittedName>
        <fullName evidence="1">Uncharacterized protein</fullName>
    </submittedName>
</protein>
<dbReference type="AlphaFoldDB" id="A0AAW2L337"/>
<comment type="caution">
    <text evidence="1">The sequence shown here is derived from an EMBL/GenBank/DDBJ whole genome shotgun (WGS) entry which is preliminary data.</text>
</comment>
<dbReference type="EMBL" id="JACGWJ010000026">
    <property type="protein sequence ID" value="KAL0313062.1"/>
    <property type="molecule type" value="Genomic_DNA"/>
</dbReference>
<accession>A0AAW2L337</accession>
<organism evidence="1">
    <name type="scientific">Sesamum radiatum</name>
    <name type="common">Black benniseed</name>
    <dbReference type="NCBI Taxonomy" id="300843"/>
    <lineage>
        <taxon>Eukaryota</taxon>
        <taxon>Viridiplantae</taxon>
        <taxon>Streptophyta</taxon>
        <taxon>Embryophyta</taxon>
        <taxon>Tracheophyta</taxon>
        <taxon>Spermatophyta</taxon>
        <taxon>Magnoliopsida</taxon>
        <taxon>eudicotyledons</taxon>
        <taxon>Gunneridae</taxon>
        <taxon>Pentapetalae</taxon>
        <taxon>asterids</taxon>
        <taxon>lamiids</taxon>
        <taxon>Lamiales</taxon>
        <taxon>Pedaliaceae</taxon>
        <taxon>Sesamum</taxon>
    </lineage>
</organism>